<proteinExistence type="inferred from homology"/>
<accession>A0A6N8HGX2</accession>
<evidence type="ECO:0000313" key="5">
    <source>
        <dbReference type="EMBL" id="MUV04995.1"/>
    </source>
</evidence>
<reference evidence="5 6" key="1">
    <citation type="submission" date="2019-12" db="EMBL/GenBank/DDBJ databases">
        <authorList>
            <person name="Sun J.-Q."/>
        </authorList>
    </citation>
    <scope>NUCLEOTIDE SEQUENCE [LARGE SCALE GENOMIC DNA]</scope>
    <source>
        <strain evidence="5 6">JCM 17928</strain>
    </source>
</reference>
<comment type="caution">
    <text evidence="5">The sequence shown here is derived from an EMBL/GenBank/DDBJ whole genome shotgun (WGS) entry which is preliminary data.</text>
</comment>
<dbReference type="AlphaFoldDB" id="A0A6N8HGX2"/>
<dbReference type="PANTHER" id="PTHR30408">
    <property type="entry name" value="TYPE-1 RESTRICTION ENZYME ECOKI SPECIFICITY PROTEIN"/>
    <property type="match status" value="1"/>
</dbReference>
<dbReference type="SUPFAM" id="SSF116734">
    <property type="entry name" value="DNA methylase specificity domain"/>
    <property type="match status" value="2"/>
</dbReference>
<evidence type="ECO:0000256" key="1">
    <source>
        <dbReference type="ARBA" id="ARBA00010923"/>
    </source>
</evidence>
<keyword evidence="5" id="KW-0540">Nuclease</keyword>
<dbReference type="EMBL" id="WOWP01000057">
    <property type="protein sequence ID" value="MUV04995.1"/>
    <property type="molecule type" value="Genomic_DNA"/>
</dbReference>
<evidence type="ECO:0000256" key="2">
    <source>
        <dbReference type="ARBA" id="ARBA00022747"/>
    </source>
</evidence>
<dbReference type="OrthoDB" id="667970at2"/>
<dbReference type="InterPro" id="IPR044946">
    <property type="entry name" value="Restrct_endonuc_typeI_TRD_sf"/>
</dbReference>
<dbReference type="GO" id="GO:0004519">
    <property type="term" value="F:endonuclease activity"/>
    <property type="evidence" value="ECO:0007669"/>
    <property type="project" value="UniProtKB-KW"/>
</dbReference>
<dbReference type="Gene3D" id="1.10.287.1120">
    <property type="entry name" value="Bipartite methylase S protein"/>
    <property type="match status" value="1"/>
</dbReference>
<name>A0A6N8HGX2_9FLAO</name>
<organism evidence="5 6">
    <name type="scientific">Flavobacterium rakeshii</name>
    <dbReference type="NCBI Taxonomy" id="1038845"/>
    <lineage>
        <taxon>Bacteria</taxon>
        <taxon>Pseudomonadati</taxon>
        <taxon>Bacteroidota</taxon>
        <taxon>Flavobacteriia</taxon>
        <taxon>Flavobacteriales</taxon>
        <taxon>Flavobacteriaceae</taxon>
        <taxon>Flavobacterium</taxon>
    </lineage>
</organism>
<keyword evidence="2" id="KW-0680">Restriction system</keyword>
<keyword evidence="3" id="KW-0238">DNA-binding</keyword>
<feature type="domain" description="Type I restriction modification DNA specificity" evidence="4">
    <location>
        <begin position="301"/>
        <end position="418"/>
    </location>
</feature>
<dbReference type="GO" id="GO:0009307">
    <property type="term" value="P:DNA restriction-modification system"/>
    <property type="evidence" value="ECO:0007669"/>
    <property type="project" value="UniProtKB-KW"/>
</dbReference>
<keyword evidence="6" id="KW-1185">Reference proteome</keyword>
<dbReference type="Gene3D" id="3.90.220.20">
    <property type="entry name" value="DNA methylase specificity domains"/>
    <property type="match status" value="2"/>
</dbReference>
<dbReference type="RefSeq" id="WP_157484286.1">
    <property type="nucleotide sequence ID" value="NZ_WOWP01000057.1"/>
</dbReference>
<dbReference type="Pfam" id="PF01420">
    <property type="entry name" value="Methylase_S"/>
    <property type="match status" value="2"/>
</dbReference>
<evidence type="ECO:0000313" key="6">
    <source>
        <dbReference type="Proteomes" id="UP000433945"/>
    </source>
</evidence>
<sequence length="436" mass="49631">MVEINNSYEVYKDSGVEWLGEIPEHWEVVPGFSFIFENKEKNTGMKRNTVLSLSYGNIRVKGDNELTGLVPESFETYQFVNKGDLIFRPTDLQNDTVSLRSSISEFEGIITNAYLNLRFKSKASPKFFHYFFRAIDNNKIIYGLGSGLRQNISYLDFRRFRFPFPPLKEQTAIANFLDDKTAKIEQAIAIKEQQITLLKERKQIIIQEAVTKGLDKTVKMKDSGVEWIGTIPEHWEVKRLKYILKSQGRIGFKGYTTSDLVDEGHGALALGATHMNWDGSIILDEPVFISWKKYYESPEIMVRKDNILIVQRGSTCGKVALVDKDFGPTTINPSLVLLKEIRENSDFVFLGIKVVLSGILNIVSNTAIPMLSQFQINNIQIAIPTTNEQITIVNYVKKQSNKFDQAISIKEQEIEKLKEYKVSLIDAVVTGKVKVC</sequence>
<dbReference type="GO" id="GO:0003677">
    <property type="term" value="F:DNA binding"/>
    <property type="evidence" value="ECO:0007669"/>
    <property type="project" value="UniProtKB-KW"/>
</dbReference>
<gene>
    <name evidence="5" type="ORF">GN157_14860</name>
</gene>
<dbReference type="Proteomes" id="UP000433945">
    <property type="component" value="Unassembled WGS sequence"/>
</dbReference>
<keyword evidence="5" id="KW-0378">Hydrolase</keyword>
<protein>
    <submittedName>
        <fullName evidence="5">Restriction endonuclease subunit S</fullName>
    </submittedName>
</protein>
<evidence type="ECO:0000259" key="4">
    <source>
        <dbReference type="Pfam" id="PF01420"/>
    </source>
</evidence>
<comment type="similarity">
    <text evidence="1">Belongs to the type-I restriction system S methylase family.</text>
</comment>
<dbReference type="InterPro" id="IPR052021">
    <property type="entry name" value="Type-I_RS_S_subunit"/>
</dbReference>
<feature type="domain" description="Type I restriction modification DNA specificity" evidence="4">
    <location>
        <begin position="110"/>
        <end position="188"/>
    </location>
</feature>
<evidence type="ECO:0000256" key="3">
    <source>
        <dbReference type="ARBA" id="ARBA00023125"/>
    </source>
</evidence>
<keyword evidence="5" id="KW-0255">Endonuclease</keyword>
<dbReference type="InterPro" id="IPR000055">
    <property type="entry name" value="Restrct_endonuc_typeI_TRD"/>
</dbReference>
<dbReference type="PANTHER" id="PTHR30408:SF12">
    <property type="entry name" value="TYPE I RESTRICTION ENZYME MJAVIII SPECIFICITY SUBUNIT"/>
    <property type="match status" value="1"/>
</dbReference>